<feature type="transmembrane region" description="Helical" evidence="6">
    <location>
        <begin position="67"/>
        <end position="88"/>
    </location>
</feature>
<evidence type="ECO:0000256" key="6">
    <source>
        <dbReference type="SAM" id="Phobius"/>
    </source>
</evidence>
<evidence type="ECO:0000256" key="4">
    <source>
        <dbReference type="RuleBase" id="RU000363"/>
    </source>
</evidence>
<keyword evidence="6" id="KW-0812">Transmembrane</keyword>
<keyword evidence="8" id="KW-1185">Reference proteome</keyword>
<gene>
    <name evidence="7" type="ORF">L228DRAFT_280510</name>
</gene>
<dbReference type="InterPro" id="IPR002347">
    <property type="entry name" value="SDR_fam"/>
</dbReference>
<keyword evidence="2" id="KW-0521">NADP</keyword>
<feature type="compositionally biased region" description="Polar residues" evidence="5">
    <location>
        <begin position="1"/>
        <end position="15"/>
    </location>
</feature>
<feature type="compositionally biased region" description="Basic and acidic residues" evidence="5">
    <location>
        <begin position="390"/>
        <end position="406"/>
    </location>
</feature>
<dbReference type="InterPro" id="IPR020904">
    <property type="entry name" value="Sc_DH/Rdtase_CS"/>
</dbReference>
<dbReference type="CDD" id="cd05339">
    <property type="entry name" value="17beta-HSDXI-like_SDR_c"/>
    <property type="match status" value="1"/>
</dbReference>
<dbReference type="Gene3D" id="3.40.50.720">
    <property type="entry name" value="NAD(P)-binding Rossmann-like Domain"/>
    <property type="match status" value="1"/>
</dbReference>
<evidence type="ECO:0000313" key="8">
    <source>
        <dbReference type="Proteomes" id="UP000076632"/>
    </source>
</evidence>
<feature type="transmembrane region" description="Helical" evidence="6">
    <location>
        <begin position="109"/>
        <end position="129"/>
    </location>
</feature>
<dbReference type="GO" id="GO:0016616">
    <property type="term" value="F:oxidoreductase activity, acting on the CH-OH group of donors, NAD or NADP as acceptor"/>
    <property type="evidence" value="ECO:0007669"/>
    <property type="project" value="TreeGrafter"/>
</dbReference>
<name>A0A165IR03_XYLHT</name>
<dbReference type="PRINTS" id="PR00080">
    <property type="entry name" value="SDRFAMILY"/>
</dbReference>
<evidence type="ECO:0000256" key="1">
    <source>
        <dbReference type="ARBA" id="ARBA00006484"/>
    </source>
</evidence>
<dbReference type="PROSITE" id="PS00061">
    <property type="entry name" value="ADH_SHORT"/>
    <property type="match status" value="1"/>
</dbReference>
<evidence type="ECO:0000256" key="3">
    <source>
        <dbReference type="ARBA" id="ARBA00023002"/>
    </source>
</evidence>
<dbReference type="FunCoup" id="A0A165IR03">
    <property type="interactions" value="492"/>
</dbReference>
<dbReference type="SUPFAM" id="SSF51735">
    <property type="entry name" value="NAD(P)-binding Rossmann-fold domains"/>
    <property type="match status" value="1"/>
</dbReference>
<evidence type="ECO:0000256" key="2">
    <source>
        <dbReference type="ARBA" id="ARBA00022857"/>
    </source>
</evidence>
<dbReference type="Proteomes" id="UP000076632">
    <property type="component" value="Unassembled WGS sequence"/>
</dbReference>
<proteinExistence type="inferred from homology"/>
<dbReference type="OrthoDB" id="5840532at2759"/>
<organism evidence="7 8">
    <name type="scientific">Xylona heveae (strain CBS 132557 / TC161)</name>
    <dbReference type="NCBI Taxonomy" id="1328760"/>
    <lineage>
        <taxon>Eukaryota</taxon>
        <taxon>Fungi</taxon>
        <taxon>Dikarya</taxon>
        <taxon>Ascomycota</taxon>
        <taxon>Pezizomycotina</taxon>
        <taxon>Xylonomycetes</taxon>
        <taxon>Xylonales</taxon>
        <taxon>Xylonaceae</taxon>
        <taxon>Xylona</taxon>
    </lineage>
</organism>
<protein>
    <submittedName>
        <fullName evidence="7">Short chain dehydrogenase/reductase</fullName>
    </submittedName>
</protein>
<keyword evidence="6" id="KW-1133">Transmembrane helix</keyword>
<dbReference type="PANTHER" id="PTHR24322">
    <property type="entry name" value="PKSB"/>
    <property type="match status" value="1"/>
</dbReference>
<keyword evidence="6" id="KW-0472">Membrane</keyword>
<dbReference type="OMA" id="THISFMI"/>
<evidence type="ECO:0000256" key="5">
    <source>
        <dbReference type="SAM" id="MobiDB-lite"/>
    </source>
</evidence>
<dbReference type="PANTHER" id="PTHR24322:SF736">
    <property type="entry name" value="RETINOL DEHYDROGENASE 10"/>
    <property type="match status" value="1"/>
</dbReference>
<dbReference type="STRING" id="1328760.A0A165IR03"/>
<dbReference type="AlphaFoldDB" id="A0A165IR03"/>
<dbReference type="Pfam" id="PF00106">
    <property type="entry name" value="adh_short"/>
    <property type="match status" value="1"/>
</dbReference>
<dbReference type="GeneID" id="28900923"/>
<keyword evidence="3" id="KW-0560">Oxidoreductase</keyword>
<dbReference type="EMBL" id="KV407455">
    <property type="protein sequence ID" value="KZF25258.1"/>
    <property type="molecule type" value="Genomic_DNA"/>
</dbReference>
<feature type="compositionally biased region" description="Acidic residues" evidence="5">
    <location>
        <begin position="413"/>
        <end position="429"/>
    </location>
</feature>
<sequence length="429" mass="46428">MASQIIRQEAASDQVSSSSSGNENGARKLWYHHLTVDLLVRVAENTFLHPFAAWMIPLGLRAQATPYTYTSMQVAIIYAILITLRSLFLLVDKRVAYGAPRHVDLSREVIVITGGASGVGLLIAEVYGLRGASVAVLDVRELDATQLMVMESKNIHYYTCDIGDRAQVVAAKAKIEKDLGTPTILINNAGMVNGLSLLELSPEQIEKNFRVNLFSHFYTLQTFLPGMLRKKRGTIVTVASVLGHLAARNVSDYSAAKAGLIALNKALRAELDALPPSNDGTKSPGSNIKTVLVAPGQISTPLFAGVITPSTFLGPVLEPVDVAKEIVAAVDAGSSAELAMPFYSRWIVLLDVLPPGVRRLVRAWSGMDEAMGTFLMRRHATGGQSSGEGEGQRGEMVEQEKKKTSELDAWDGSTDEQEDTEDSFEVESE</sequence>
<dbReference type="PRINTS" id="PR00081">
    <property type="entry name" value="GDHRDH"/>
</dbReference>
<dbReference type="InParanoid" id="A0A165IR03"/>
<comment type="similarity">
    <text evidence="1 4">Belongs to the short-chain dehydrogenases/reductases (SDR) family.</text>
</comment>
<dbReference type="InterPro" id="IPR036291">
    <property type="entry name" value="NAD(P)-bd_dom_sf"/>
</dbReference>
<evidence type="ECO:0000313" key="7">
    <source>
        <dbReference type="EMBL" id="KZF25258.1"/>
    </source>
</evidence>
<dbReference type="RefSeq" id="XP_018190813.1">
    <property type="nucleotide sequence ID" value="XM_018335786.1"/>
</dbReference>
<accession>A0A165IR03</accession>
<reference evidence="7 8" key="1">
    <citation type="journal article" date="2016" name="Fungal Biol.">
        <title>The genome of Xylona heveae provides a window into fungal endophytism.</title>
        <authorList>
            <person name="Gazis R."/>
            <person name="Kuo A."/>
            <person name="Riley R."/>
            <person name="LaButti K."/>
            <person name="Lipzen A."/>
            <person name="Lin J."/>
            <person name="Amirebrahimi M."/>
            <person name="Hesse C.N."/>
            <person name="Spatafora J.W."/>
            <person name="Henrissat B."/>
            <person name="Hainaut M."/>
            <person name="Grigoriev I.V."/>
            <person name="Hibbett D.S."/>
        </authorList>
    </citation>
    <scope>NUCLEOTIDE SEQUENCE [LARGE SCALE GENOMIC DNA]</scope>
    <source>
        <strain evidence="7 8">TC161</strain>
    </source>
</reference>
<feature type="region of interest" description="Disordered" evidence="5">
    <location>
        <begin position="1"/>
        <end position="23"/>
    </location>
</feature>
<feature type="region of interest" description="Disordered" evidence="5">
    <location>
        <begin position="380"/>
        <end position="429"/>
    </location>
</feature>